<reference evidence="2" key="1">
    <citation type="submission" date="2016-06" db="EMBL/GenBank/DDBJ databases">
        <title>Parallel loss of symbiosis genes in relatives of nitrogen-fixing non-legume Parasponia.</title>
        <authorList>
            <person name="Van Velzen R."/>
            <person name="Holmer R."/>
            <person name="Bu F."/>
            <person name="Rutten L."/>
            <person name="Van Zeijl A."/>
            <person name="Liu W."/>
            <person name="Santuari L."/>
            <person name="Cao Q."/>
            <person name="Sharma T."/>
            <person name="Shen D."/>
            <person name="Roswanjaya Y."/>
            <person name="Wardhani T."/>
            <person name="Kalhor M.S."/>
            <person name="Jansen J."/>
            <person name="Van den Hoogen J."/>
            <person name="Gungor B."/>
            <person name="Hartog M."/>
            <person name="Hontelez J."/>
            <person name="Verver J."/>
            <person name="Yang W.-C."/>
            <person name="Schijlen E."/>
            <person name="Repin R."/>
            <person name="Schilthuizen M."/>
            <person name="Schranz E."/>
            <person name="Heidstra R."/>
            <person name="Miyata K."/>
            <person name="Fedorova E."/>
            <person name="Kohlen W."/>
            <person name="Bisseling T."/>
            <person name="Smit S."/>
            <person name="Geurts R."/>
        </authorList>
    </citation>
    <scope>NUCLEOTIDE SEQUENCE [LARGE SCALE GENOMIC DNA]</scope>
    <source>
        <strain evidence="2">cv. WU1-14</strain>
    </source>
</reference>
<comment type="caution">
    <text evidence="1">The sequence shown here is derived from an EMBL/GenBank/DDBJ whole genome shotgun (WGS) entry which is preliminary data.</text>
</comment>
<organism evidence="1 2">
    <name type="scientific">Parasponia andersonii</name>
    <name type="common">Sponia andersonii</name>
    <dbReference type="NCBI Taxonomy" id="3476"/>
    <lineage>
        <taxon>Eukaryota</taxon>
        <taxon>Viridiplantae</taxon>
        <taxon>Streptophyta</taxon>
        <taxon>Embryophyta</taxon>
        <taxon>Tracheophyta</taxon>
        <taxon>Spermatophyta</taxon>
        <taxon>Magnoliopsida</taxon>
        <taxon>eudicotyledons</taxon>
        <taxon>Gunneridae</taxon>
        <taxon>Pentapetalae</taxon>
        <taxon>rosids</taxon>
        <taxon>fabids</taxon>
        <taxon>Rosales</taxon>
        <taxon>Cannabaceae</taxon>
        <taxon>Parasponia</taxon>
    </lineage>
</organism>
<keyword evidence="2" id="KW-1185">Reference proteome</keyword>
<dbReference type="STRING" id="3476.A0A2P5AC65"/>
<proteinExistence type="predicted"/>
<name>A0A2P5AC65_PARAD</name>
<dbReference type="AlphaFoldDB" id="A0A2P5AC65"/>
<accession>A0A2P5AC65</accession>
<evidence type="ECO:0000313" key="2">
    <source>
        <dbReference type="Proteomes" id="UP000237105"/>
    </source>
</evidence>
<dbReference type="EMBL" id="JXTB01000679">
    <property type="protein sequence ID" value="PON34124.1"/>
    <property type="molecule type" value="Genomic_DNA"/>
</dbReference>
<gene>
    <name evidence="1" type="ORF">PanWU01x14_346910</name>
</gene>
<dbReference type="Proteomes" id="UP000237105">
    <property type="component" value="Unassembled WGS sequence"/>
</dbReference>
<evidence type="ECO:0000313" key="1">
    <source>
        <dbReference type="EMBL" id="PON34124.1"/>
    </source>
</evidence>
<sequence length="157" mass="16180">MENILADLKLIHDYQLCRLRPQPKKNWDSVGTLSPQFRESSVDAACRKLTATWASIVGLLGVGSYTRFSGPPSMGHHTFNSSSSSGVNSQAALSLGGAHGGYGGGIGGLFSGPGGGASGASSLYRIPPSSGGRPSGAYPESGHYGLSSWSSYQGPHH</sequence>
<protein>
    <submittedName>
        <fullName evidence="1">Uncharacterized protein</fullName>
    </submittedName>
</protein>